<dbReference type="RefSeq" id="WP_377472188.1">
    <property type="nucleotide sequence ID" value="NZ_JBHLWN010000077.1"/>
</dbReference>
<comment type="caution">
    <text evidence="2">The sequence shown here is derived from an EMBL/GenBank/DDBJ whole genome shotgun (WGS) entry which is preliminary data.</text>
</comment>
<dbReference type="PANTHER" id="PTHR30383:SF27">
    <property type="entry name" value="SPORE GERMINATION LIPASE LIPC"/>
    <property type="match status" value="1"/>
</dbReference>
<dbReference type="Pfam" id="PF13472">
    <property type="entry name" value="Lipase_GDSL_2"/>
    <property type="match status" value="1"/>
</dbReference>
<protein>
    <submittedName>
        <fullName evidence="2">GDSL-type esterase/lipase family protein</fullName>
    </submittedName>
</protein>
<evidence type="ECO:0000313" key="3">
    <source>
        <dbReference type="Proteomes" id="UP001589776"/>
    </source>
</evidence>
<dbReference type="Gene3D" id="3.40.50.1110">
    <property type="entry name" value="SGNH hydrolase"/>
    <property type="match status" value="1"/>
</dbReference>
<proteinExistence type="predicted"/>
<dbReference type="PANTHER" id="PTHR30383">
    <property type="entry name" value="THIOESTERASE 1/PROTEASE 1/LYSOPHOSPHOLIPASE L1"/>
    <property type="match status" value="1"/>
</dbReference>
<name>A0ABV6DQ52_9BACL</name>
<organism evidence="2 3">
    <name type="scientific">Paenibacillus chartarius</name>
    <dbReference type="NCBI Taxonomy" id="747481"/>
    <lineage>
        <taxon>Bacteria</taxon>
        <taxon>Bacillati</taxon>
        <taxon>Bacillota</taxon>
        <taxon>Bacilli</taxon>
        <taxon>Bacillales</taxon>
        <taxon>Paenibacillaceae</taxon>
        <taxon>Paenibacillus</taxon>
    </lineage>
</organism>
<reference evidence="2 3" key="1">
    <citation type="submission" date="2024-09" db="EMBL/GenBank/DDBJ databases">
        <authorList>
            <person name="Sun Q."/>
            <person name="Mori K."/>
        </authorList>
    </citation>
    <scope>NUCLEOTIDE SEQUENCE [LARGE SCALE GENOMIC DNA]</scope>
    <source>
        <strain evidence="2 3">CCM 7759</strain>
    </source>
</reference>
<evidence type="ECO:0000313" key="2">
    <source>
        <dbReference type="EMBL" id="MFC0214775.1"/>
    </source>
</evidence>
<dbReference type="EMBL" id="JBHLWN010000077">
    <property type="protein sequence ID" value="MFC0214775.1"/>
    <property type="molecule type" value="Genomic_DNA"/>
</dbReference>
<sequence length="274" mass="29327">MFSTRFIWRSIGTVSLLATILFAIGFGYAARSILDPASAFGGGAAAPQQTQAAEPAAQAGTLASKPKLNIVAIGDSLTAGTGDVQGRGYVTRVRDKLTQLYGKPAYVLNNLAVPGYRTGQLLEQLGQKSVVDAVKQADIVLLTIGGNDINASTDQSGQGMAIDFERAKSNVPEALKRLDAILGKLTEANPNAIIVYTALYYPYLDLDPERLGPPVVESFNQGAFMLINARKNAVLVPTYDLFALSGTKYLYTDHFHPNGDGYERIADRIAQALK</sequence>
<dbReference type="InterPro" id="IPR013830">
    <property type="entry name" value="SGNH_hydro"/>
</dbReference>
<dbReference type="InterPro" id="IPR036514">
    <property type="entry name" value="SGNH_hydro_sf"/>
</dbReference>
<feature type="domain" description="SGNH hydrolase-type esterase" evidence="1">
    <location>
        <begin position="72"/>
        <end position="264"/>
    </location>
</feature>
<evidence type="ECO:0000259" key="1">
    <source>
        <dbReference type="Pfam" id="PF13472"/>
    </source>
</evidence>
<dbReference type="Proteomes" id="UP001589776">
    <property type="component" value="Unassembled WGS sequence"/>
</dbReference>
<keyword evidence="3" id="KW-1185">Reference proteome</keyword>
<gene>
    <name evidence="2" type="ORF">ACFFK0_20415</name>
</gene>
<dbReference type="InterPro" id="IPR051532">
    <property type="entry name" value="Ester_Hydrolysis_Enzymes"/>
</dbReference>
<accession>A0ABV6DQ52</accession>
<dbReference type="SUPFAM" id="SSF52266">
    <property type="entry name" value="SGNH hydrolase"/>
    <property type="match status" value="1"/>
</dbReference>